<evidence type="ECO:0000313" key="2">
    <source>
        <dbReference type="EMBL" id="JAH86833.1"/>
    </source>
</evidence>
<keyword evidence="1" id="KW-0812">Transmembrane</keyword>
<organism evidence="2">
    <name type="scientific">Anguilla anguilla</name>
    <name type="common">European freshwater eel</name>
    <name type="synonym">Muraena anguilla</name>
    <dbReference type="NCBI Taxonomy" id="7936"/>
    <lineage>
        <taxon>Eukaryota</taxon>
        <taxon>Metazoa</taxon>
        <taxon>Chordata</taxon>
        <taxon>Craniata</taxon>
        <taxon>Vertebrata</taxon>
        <taxon>Euteleostomi</taxon>
        <taxon>Actinopterygii</taxon>
        <taxon>Neopterygii</taxon>
        <taxon>Teleostei</taxon>
        <taxon>Anguilliformes</taxon>
        <taxon>Anguillidae</taxon>
        <taxon>Anguilla</taxon>
    </lineage>
</organism>
<feature type="transmembrane region" description="Helical" evidence="1">
    <location>
        <begin position="12"/>
        <end position="29"/>
    </location>
</feature>
<dbReference type="EMBL" id="GBXM01021744">
    <property type="protein sequence ID" value="JAH86833.1"/>
    <property type="molecule type" value="Transcribed_RNA"/>
</dbReference>
<sequence>MSGACATKMVALWSLSVYFLFLLLTTHLYNHVHIEFSWWDGITRPGYASDAPPQHPNSANGWKDE</sequence>
<accession>A0A0E9WBH9</accession>
<keyword evidence="1" id="KW-1133">Transmembrane helix</keyword>
<reference evidence="2" key="1">
    <citation type="submission" date="2014-11" db="EMBL/GenBank/DDBJ databases">
        <authorList>
            <person name="Amaro Gonzalez C."/>
        </authorList>
    </citation>
    <scope>NUCLEOTIDE SEQUENCE</scope>
</reference>
<name>A0A0E9WBH9_ANGAN</name>
<protein>
    <submittedName>
        <fullName evidence="2">Uncharacterized protein</fullName>
    </submittedName>
</protein>
<keyword evidence="1" id="KW-0472">Membrane</keyword>
<evidence type="ECO:0000256" key="1">
    <source>
        <dbReference type="SAM" id="Phobius"/>
    </source>
</evidence>
<reference evidence="2" key="2">
    <citation type="journal article" date="2015" name="Fish Shellfish Immunol.">
        <title>Early steps in the European eel (Anguilla anguilla)-Vibrio vulnificus interaction in the gills: Role of the RtxA13 toxin.</title>
        <authorList>
            <person name="Callol A."/>
            <person name="Pajuelo D."/>
            <person name="Ebbesson L."/>
            <person name="Teles M."/>
            <person name="MacKenzie S."/>
            <person name="Amaro C."/>
        </authorList>
    </citation>
    <scope>NUCLEOTIDE SEQUENCE</scope>
</reference>
<proteinExistence type="predicted"/>
<dbReference type="AlphaFoldDB" id="A0A0E9WBH9"/>